<gene>
    <name evidence="2" type="ORF">KIW84_020018</name>
</gene>
<organism evidence="2 3">
    <name type="scientific">Pisum sativum</name>
    <name type="common">Garden pea</name>
    <name type="synonym">Lathyrus oleraceus</name>
    <dbReference type="NCBI Taxonomy" id="3888"/>
    <lineage>
        <taxon>Eukaryota</taxon>
        <taxon>Viridiplantae</taxon>
        <taxon>Streptophyta</taxon>
        <taxon>Embryophyta</taxon>
        <taxon>Tracheophyta</taxon>
        <taxon>Spermatophyta</taxon>
        <taxon>Magnoliopsida</taxon>
        <taxon>eudicotyledons</taxon>
        <taxon>Gunneridae</taxon>
        <taxon>Pentapetalae</taxon>
        <taxon>rosids</taxon>
        <taxon>fabids</taxon>
        <taxon>Fabales</taxon>
        <taxon>Fabaceae</taxon>
        <taxon>Papilionoideae</taxon>
        <taxon>50 kb inversion clade</taxon>
        <taxon>NPAAA clade</taxon>
        <taxon>Hologalegina</taxon>
        <taxon>IRL clade</taxon>
        <taxon>Fabeae</taxon>
        <taxon>Lathyrus</taxon>
    </lineage>
</organism>
<evidence type="ECO:0000313" key="3">
    <source>
        <dbReference type="Proteomes" id="UP001058974"/>
    </source>
</evidence>
<reference evidence="2 3" key="1">
    <citation type="journal article" date="2022" name="Nat. Genet.">
        <title>Improved pea reference genome and pan-genome highlight genomic features and evolutionary characteristics.</title>
        <authorList>
            <person name="Yang T."/>
            <person name="Liu R."/>
            <person name="Luo Y."/>
            <person name="Hu S."/>
            <person name="Wang D."/>
            <person name="Wang C."/>
            <person name="Pandey M.K."/>
            <person name="Ge S."/>
            <person name="Xu Q."/>
            <person name="Li N."/>
            <person name="Li G."/>
            <person name="Huang Y."/>
            <person name="Saxena R.K."/>
            <person name="Ji Y."/>
            <person name="Li M."/>
            <person name="Yan X."/>
            <person name="He Y."/>
            <person name="Liu Y."/>
            <person name="Wang X."/>
            <person name="Xiang C."/>
            <person name="Varshney R.K."/>
            <person name="Ding H."/>
            <person name="Gao S."/>
            <person name="Zong X."/>
        </authorList>
    </citation>
    <scope>NUCLEOTIDE SEQUENCE [LARGE SCALE GENOMIC DNA]</scope>
    <source>
        <strain evidence="2 3">cv. Zhongwan 6</strain>
    </source>
</reference>
<proteinExistence type="predicted"/>
<dbReference type="Pfam" id="PF22936">
    <property type="entry name" value="Pol_BBD"/>
    <property type="match status" value="1"/>
</dbReference>
<dbReference type="Proteomes" id="UP001058974">
    <property type="component" value="Chromosome 2"/>
</dbReference>
<dbReference type="InterPro" id="IPR054722">
    <property type="entry name" value="PolX-like_BBD"/>
</dbReference>
<keyword evidence="3" id="KW-1185">Reference proteome</keyword>
<name>A0A9D4Y9C8_PEA</name>
<comment type="caution">
    <text evidence="2">The sequence shown here is derived from an EMBL/GenBank/DDBJ whole genome shotgun (WGS) entry which is preliminary data.</text>
</comment>
<sequence length="309" mass="34481">MFSLELCKHPMEARLTIIMIPLTAQLELRNLRVVMVFIMEVEEVVVSWSWFVGLQPSALVVENLVTTETAVPMHKSILTLTDIHSFRFSNNHLHLPPQPHLSSSSRRWVIDYAATDHMKGDSDIFSSFSHSSNHSSFTLVDGSKVHVKGNGCSTLIFTLSLSFDLLTQRSIGRGRVSNRLYLLEEGLSQASTTTKICSMPPFQLHCRLGNPSLGVLNDFVLTYSSTHYIPPTPIATGFKFFEQTYSRRPQVSREDIPKETQPLPPPMPVDSANGLPIVLRKGKCTCTYPIFSYVSSCLLPSTSNPLLLA</sequence>
<feature type="domain" description="Retrovirus-related Pol polyprotein from transposon TNT 1-94-like beta-barrel" evidence="1">
    <location>
        <begin position="108"/>
        <end position="152"/>
    </location>
</feature>
<evidence type="ECO:0000259" key="1">
    <source>
        <dbReference type="Pfam" id="PF22936"/>
    </source>
</evidence>
<protein>
    <recommendedName>
        <fullName evidence="1">Retrovirus-related Pol polyprotein from transposon TNT 1-94-like beta-barrel domain-containing protein</fullName>
    </recommendedName>
</protein>
<dbReference type="EMBL" id="JAMSHJ010000002">
    <property type="protein sequence ID" value="KAI5432541.1"/>
    <property type="molecule type" value="Genomic_DNA"/>
</dbReference>
<evidence type="ECO:0000313" key="2">
    <source>
        <dbReference type="EMBL" id="KAI5432541.1"/>
    </source>
</evidence>
<dbReference type="AlphaFoldDB" id="A0A9D4Y9C8"/>
<accession>A0A9D4Y9C8</accession>
<dbReference type="Gramene" id="Psat02G0001800-T1">
    <property type="protein sequence ID" value="KAI5432541.1"/>
    <property type="gene ID" value="KIW84_020018"/>
</dbReference>